<protein>
    <submittedName>
        <fullName evidence="1">Uncharacterized protein</fullName>
    </submittedName>
</protein>
<organism evidence="1 2">
    <name type="scientific">Salix suchowensis</name>
    <dbReference type="NCBI Taxonomy" id="1278906"/>
    <lineage>
        <taxon>Eukaryota</taxon>
        <taxon>Viridiplantae</taxon>
        <taxon>Streptophyta</taxon>
        <taxon>Embryophyta</taxon>
        <taxon>Tracheophyta</taxon>
        <taxon>Spermatophyta</taxon>
        <taxon>Magnoliopsida</taxon>
        <taxon>eudicotyledons</taxon>
        <taxon>Gunneridae</taxon>
        <taxon>Pentapetalae</taxon>
        <taxon>rosids</taxon>
        <taxon>fabids</taxon>
        <taxon>Malpighiales</taxon>
        <taxon>Salicaceae</taxon>
        <taxon>Saliceae</taxon>
        <taxon>Salix</taxon>
    </lineage>
</organism>
<keyword evidence="2" id="KW-1185">Reference proteome</keyword>
<comment type="caution">
    <text evidence="1">The sequence shown here is derived from an EMBL/GenBank/DDBJ whole genome shotgun (WGS) entry which is preliminary data.</text>
</comment>
<reference evidence="1" key="1">
    <citation type="submission" date="2022-10" db="EMBL/GenBank/DDBJ databases">
        <authorList>
            <person name="Hyden B.L."/>
            <person name="Feng K."/>
            <person name="Yates T."/>
            <person name="Jawdy S."/>
            <person name="Smart L.B."/>
            <person name="Muchero W."/>
        </authorList>
    </citation>
    <scope>NUCLEOTIDE SEQUENCE</scope>
    <source>
        <tissue evidence="1">Shoot tip</tissue>
    </source>
</reference>
<dbReference type="EMBL" id="JAPFFI010000021">
    <property type="protein sequence ID" value="KAJ6333180.1"/>
    <property type="molecule type" value="Genomic_DNA"/>
</dbReference>
<gene>
    <name evidence="1" type="ORF">OIU77_009115</name>
</gene>
<accession>A0ABQ9ADI0</accession>
<name>A0ABQ9ADI0_9ROSI</name>
<evidence type="ECO:0000313" key="1">
    <source>
        <dbReference type="EMBL" id="KAJ6333180.1"/>
    </source>
</evidence>
<evidence type="ECO:0000313" key="2">
    <source>
        <dbReference type="Proteomes" id="UP001141253"/>
    </source>
</evidence>
<proteinExistence type="predicted"/>
<sequence length="191" mass="21349">MITLFPLLHEHKETTNSSNSASVEIKFPLENWIHVGFEVLTDILRLHINGEIVSEQPQSSSLDKNWNYDGPRKIALVGACADDGLQGYVYRAEFLPLSRSIKDRYVKDPPLWLSIDLSSTSEIDEGNDGIWNIVGGKVAVSSLLFLPAISKNLHEKTYESNSSDHFQSICKLENNICHLELAGCCTCQPFV</sequence>
<dbReference type="Proteomes" id="UP001141253">
    <property type="component" value="Chromosome 11"/>
</dbReference>
<reference evidence="1" key="2">
    <citation type="journal article" date="2023" name="Int. J. Mol. Sci.">
        <title>De Novo Assembly and Annotation of 11 Diverse Shrub Willow (Salix) Genomes Reveals Novel Gene Organization in Sex-Linked Regions.</title>
        <authorList>
            <person name="Hyden B."/>
            <person name="Feng K."/>
            <person name="Yates T.B."/>
            <person name="Jawdy S."/>
            <person name="Cereghino C."/>
            <person name="Smart L.B."/>
            <person name="Muchero W."/>
        </authorList>
    </citation>
    <scope>NUCLEOTIDE SEQUENCE</scope>
    <source>
        <tissue evidence="1">Shoot tip</tissue>
    </source>
</reference>